<evidence type="ECO:0000313" key="2">
    <source>
        <dbReference type="EMBL" id="ETR64728.1"/>
    </source>
</evidence>
<keyword evidence="1" id="KW-0175">Coiled coil</keyword>
<accession>A0A1V1NQ84</accession>
<name>A0A1V1NQ84_9BACT</name>
<dbReference type="EMBL" id="ATBP01003705">
    <property type="protein sequence ID" value="ETR64728.1"/>
    <property type="molecule type" value="Genomic_DNA"/>
</dbReference>
<dbReference type="Proteomes" id="UP000189670">
    <property type="component" value="Unassembled WGS sequence"/>
</dbReference>
<feature type="coiled-coil region" evidence="1">
    <location>
        <begin position="13"/>
        <end position="138"/>
    </location>
</feature>
<dbReference type="AlphaFoldDB" id="A0A1V1NQ84"/>
<protein>
    <submittedName>
        <fullName evidence="2">Uncharacterized protein</fullName>
    </submittedName>
</protein>
<organism evidence="2 3">
    <name type="scientific">Candidatus Magnetoglobus multicellularis str. Araruama</name>
    <dbReference type="NCBI Taxonomy" id="890399"/>
    <lineage>
        <taxon>Bacteria</taxon>
        <taxon>Pseudomonadati</taxon>
        <taxon>Thermodesulfobacteriota</taxon>
        <taxon>Desulfobacteria</taxon>
        <taxon>Desulfobacterales</taxon>
        <taxon>Desulfobacteraceae</taxon>
        <taxon>Candidatus Magnetoglobus</taxon>
    </lineage>
</organism>
<evidence type="ECO:0000313" key="3">
    <source>
        <dbReference type="Proteomes" id="UP000189670"/>
    </source>
</evidence>
<comment type="caution">
    <text evidence="2">The sequence shown here is derived from an EMBL/GenBank/DDBJ whole genome shotgun (WGS) entry which is preliminary data.</text>
</comment>
<gene>
    <name evidence="2" type="ORF">OMM_00512</name>
</gene>
<sequence>MDDNHNLLDKQTAQILTKDLILLEKKCKALQEMNESLKKKHEHLKADDLQLDQSIEFVSGSIQDNAHKKAAALDELQNLREQNDQMVNEINKIQAMKKATHADLDNTSLLIESLGEELDALKTEKSMALDRIAKMKKAIKDINLDKERKLPRLKKYDAMLKRAHGLFQETKSRMDISMKLRKVLQSTEETALN</sequence>
<reference evidence="3" key="1">
    <citation type="submission" date="2012-11" db="EMBL/GenBank/DDBJ databases">
        <authorList>
            <person name="Lucero-Rivera Y.E."/>
            <person name="Tovar-Ramirez D."/>
        </authorList>
    </citation>
    <scope>NUCLEOTIDE SEQUENCE [LARGE SCALE GENOMIC DNA]</scope>
    <source>
        <strain evidence="3">Araruama</strain>
    </source>
</reference>
<proteinExistence type="predicted"/>
<evidence type="ECO:0000256" key="1">
    <source>
        <dbReference type="SAM" id="Coils"/>
    </source>
</evidence>